<dbReference type="InterPro" id="IPR045111">
    <property type="entry name" value="Vps41/Vps8"/>
</dbReference>
<dbReference type="InterPro" id="IPR036322">
    <property type="entry name" value="WD40_repeat_dom_sf"/>
</dbReference>
<dbReference type="GO" id="GO:0034058">
    <property type="term" value="P:endosomal vesicle fusion"/>
    <property type="evidence" value="ECO:0007669"/>
    <property type="project" value="TreeGrafter"/>
</dbReference>
<comment type="caution">
    <text evidence="6">The sequence shown here is derived from an EMBL/GenBank/DDBJ whole genome shotgun (WGS) entry which is preliminary data.</text>
</comment>
<evidence type="ECO:0000256" key="2">
    <source>
        <dbReference type="ARBA" id="ARBA00022927"/>
    </source>
</evidence>
<dbReference type="SMART" id="SM00320">
    <property type="entry name" value="WD40"/>
    <property type="match status" value="3"/>
</dbReference>
<dbReference type="GO" id="GO:0006623">
    <property type="term" value="P:protein targeting to vacuole"/>
    <property type="evidence" value="ECO:0007669"/>
    <property type="project" value="InterPro"/>
</dbReference>
<evidence type="ECO:0000256" key="4">
    <source>
        <dbReference type="SAM" id="MobiDB-lite"/>
    </source>
</evidence>
<dbReference type="InterPro" id="IPR057780">
    <property type="entry name" value="Beta-prop_Vps41"/>
</dbReference>
<dbReference type="PROSITE" id="PS50236">
    <property type="entry name" value="CHCR"/>
    <property type="match status" value="1"/>
</dbReference>
<dbReference type="GO" id="GO:0009267">
    <property type="term" value="P:cellular response to starvation"/>
    <property type="evidence" value="ECO:0007669"/>
    <property type="project" value="TreeGrafter"/>
</dbReference>
<dbReference type="Pfam" id="PF23556">
    <property type="entry name" value="TPR_Vps41"/>
    <property type="match status" value="1"/>
</dbReference>
<dbReference type="PANTHER" id="PTHR12616:SF1">
    <property type="entry name" value="VACUOLAR PROTEIN SORTING-ASSOCIATED PROTEIN 41 HOMOLOG"/>
    <property type="match status" value="1"/>
</dbReference>
<feature type="compositionally biased region" description="Low complexity" evidence="4">
    <location>
        <begin position="8"/>
        <end position="33"/>
    </location>
</feature>
<accession>A0A9P7B2E3</accession>
<dbReference type="InterPro" id="IPR000547">
    <property type="entry name" value="Clathrin_H-chain/VPS_repeat"/>
</dbReference>
<dbReference type="Gene3D" id="1.25.40.10">
    <property type="entry name" value="Tetratricopeptide repeat domain"/>
    <property type="match status" value="1"/>
</dbReference>
<dbReference type="Proteomes" id="UP000777482">
    <property type="component" value="Unassembled WGS sequence"/>
</dbReference>
<dbReference type="GO" id="GO:0030897">
    <property type="term" value="C:HOPS complex"/>
    <property type="evidence" value="ECO:0007669"/>
    <property type="project" value="TreeGrafter"/>
</dbReference>
<dbReference type="SMART" id="SM00299">
    <property type="entry name" value="CLH"/>
    <property type="match status" value="1"/>
</dbReference>
<evidence type="ECO:0000313" key="7">
    <source>
        <dbReference type="Proteomes" id="UP000777482"/>
    </source>
</evidence>
<dbReference type="SUPFAM" id="SSF48371">
    <property type="entry name" value="ARM repeat"/>
    <property type="match status" value="1"/>
</dbReference>
<keyword evidence="1" id="KW-0813">Transport</keyword>
<organism evidence="6 7">
    <name type="scientific">Rhodotorula mucilaginosa</name>
    <name type="common">Yeast</name>
    <name type="synonym">Rhodotorula rubra</name>
    <dbReference type="NCBI Taxonomy" id="5537"/>
    <lineage>
        <taxon>Eukaryota</taxon>
        <taxon>Fungi</taxon>
        <taxon>Dikarya</taxon>
        <taxon>Basidiomycota</taxon>
        <taxon>Pucciniomycotina</taxon>
        <taxon>Microbotryomycetes</taxon>
        <taxon>Sporidiobolales</taxon>
        <taxon>Sporidiobolaceae</taxon>
        <taxon>Rhodotorula</taxon>
    </lineage>
</organism>
<keyword evidence="2" id="KW-0653">Protein transport</keyword>
<gene>
    <name evidence="6" type="primary">VPS41</name>
    <name evidence="6" type="ORF">C6P46_000698</name>
</gene>
<evidence type="ECO:0000259" key="5">
    <source>
        <dbReference type="Pfam" id="PF23411"/>
    </source>
</evidence>
<sequence length="1131" mass="125512">MPASSRGSPSAPYSLPLSPSRASTATTVSAVLSTGGGGGSPPSTSRSPSRSGRPPSRAMSALSNAESSSSSWTGKARDDLLEQPVVVPQTDDTLLHAVTSGGSVKVDRQHLPSPPILDADDAETTDSSFEQEEDAEEEEDSSSDEEVAGAPPPLSRAALQADDRPPDQHPTNGRLGNGGEDSPAAGEQSEAARDSSADEQEGEDDDEEEEDGDEEEDEEDEEEPTLKYSRLEGSTAQIFSKDTASAIAVCEKYIIVGSHNGMIFVLSPEGRLLKRFRPHSATINDLSIDSTGEYVGSASMDGLISIQSLVSTENHTFDMRRPMRCIALDPNYIKRNTRQFVSGGMAGSLVLSEKGWLGQKDVTLYSGEGPIWAAEWRGTLIAWASDAGVRIYDTATSHRITYISRSDDSPRADLFKCTLRWQDDRTLLIAWADVIKVASIREREAKRSVPGLPSTTELYVEVTAILQVDCMISGIASYGPKRDLLVLAYTTEEDYDDETAGDRDAQRRKSANRPELRIISRDGEELSSDAISLRNYARFQCRDYSLEPTPARDGFLVVSPEDIVVAETRDEADHIAWLIETQRYDEALKEIERTEEGAGRGFDVTDVGKKYLDHLVSLGRYDKAASECPRILGINAKLWEHWVFLFAEKGKLDTIIPYVPTHDPTLSRLVYEMILAHFLRHDPEALLKTTRSWPIDIYDIGAVTVAIKNQIEREPKSETLMRAISELYLRNRQPGKALPYFLKLRDPHAFVLVRDYNLFTDIQDQALQLIEFDEELRRDGREKEVLEATSPHGIAIDLLVDHTHSIPDHRKYLYMYLDALFDKDAHLAFDYSDLQVDLYAEFKPDKLMDFLRASNYYSLERAYQICDARDLVPEMVFLLGRMGDNKRALTLIIERLGDVQRAIDFAREQNDTDLWEDLLKYCETKPRFIRGLLENVGVDVDPIRLIRRIQNGLEIPGLKPALIKILQDFQLQISLMDGCKSILYGDCRNLALSLHSGQTGGFLWTGDTTDYSTGEPIFPHLSGGVIPAILPVGVHFLSGRTFTGTSAFPSLAAASGDLSTATLAPVAPLTKRDQLVAASLLASFAEEDDDEHAAFTARKAVEDAIRNKIASVKELQDERRSRPRRAVRVDV</sequence>
<dbReference type="PANTHER" id="PTHR12616">
    <property type="entry name" value="VACUOLAR PROTEIN SORTING VPS41"/>
    <property type="match status" value="1"/>
</dbReference>
<dbReference type="SUPFAM" id="SSF50978">
    <property type="entry name" value="WD40 repeat-like"/>
    <property type="match status" value="1"/>
</dbReference>
<dbReference type="OrthoDB" id="244107at2759"/>
<feature type="compositionally biased region" description="Acidic residues" evidence="4">
    <location>
        <begin position="197"/>
        <end position="223"/>
    </location>
</feature>
<dbReference type="FunFam" id="1.25.40.10:FF:000350">
    <property type="entry name" value="Vacuolar protein sorting-associated protein 41 homolog"/>
    <property type="match status" value="1"/>
</dbReference>
<proteinExistence type="predicted"/>
<feature type="compositionally biased region" description="Acidic residues" evidence="4">
    <location>
        <begin position="118"/>
        <end position="147"/>
    </location>
</feature>
<dbReference type="GO" id="GO:0016236">
    <property type="term" value="P:macroautophagy"/>
    <property type="evidence" value="ECO:0007669"/>
    <property type="project" value="TreeGrafter"/>
</dbReference>
<keyword evidence="7" id="KW-1185">Reference proteome</keyword>
<dbReference type="InterPro" id="IPR016024">
    <property type="entry name" value="ARM-type_fold"/>
</dbReference>
<evidence type="ECO:0000313" key="6">
    <source>
        <dbReference type="EMBL" id="KAG0655802.1"/>
    </source>
</evidence>
<dbReference type="EMBL" id="PUHQ01000111">
    <property type="protein sequence ID" value="KAG0655802.1"/>
    <property type="molecule type" value="Genomic_DNA"/>
</dbReference>
<dbReference type="Gene3D" id="2.130.10.10">
    <property type="entry name" value="YVTN repeat-like/Quinoprotein amine dehydrogenase"/>
    <property type="match status" value="1"/>
</dbReference>
<name>A0A9P7B2E3_RHOMI</name>
<dbReference type="InterPro" id="IPR011990">
    <property type="entry name" value="TPR-like_helical_dom_sf"/>
</dbReference>
<feature type="domain" description="Vps41 beta-propeller" evidence="5">
    <location>
        <begin position="226"/>
        <end position="567"/>
    </location>
</feature>
<protein>
    <submittedName>
        <fullName evidence="6">Vacuolar protein sorting-associated protein 41</fullName>
    </submittedName>
</protein>
<dbReference type="GO" id="GO:0005770">
    <property type="term" value="C:late endosome"/>
    <property type="evidence" value="ECO:0007669"/>
    <property type="project" value="TreeGrafter"/>
</dbReference>
<feature type="region of interest" description="Disordered" evidence="4">
    <location>
        <begin position="1"/>
        <end position="231"/>
    </location>
</feature>
<dbReference type="Pfam" id="PF23411">
    <property type="entry name" value="Beta-prop_Vps41"/>
    <property type="match status" value="1"/>
</dbReference>
<feature type="repeat" description="CHCR" evidence="3">
    <location>
        <begin position="783"/>
        <end position="931"/>
    </location>
</feature>
<feature type="compositionally biased region" description="Low complexity" evidence="4">
    <location>
        <begin position="41"/>
        <end position="71"/>
    </location>
</feature>
<dbReference type="InterPro" id="IPR001680">
    <property type="entry name" value="WD40_rpt"/>
</dbReference>
<dbReference type="AlphaFoldDB" id="A0A9P7B2E3"/>
<evidence type="ECO:0000256" key="3">
    <source>
        <dbReference type="PROSITE-ProRule" id="PRU01006"/>
    </source>
</evidence>
<reference evidence="6 7" key="1">
    <citation type="submission" date="2020-11" db="EMBL/GenBank/DDBJ databases">
        <title>Kefir isolates.</title>
        <authorList>
            <person name="Marcisauskas S."/>
            <person name="Kim Y."/>
            <person name="Blasche S."/>
        </authorList>
    </citation>
    <scope>NUCLEOTIDE SEQUENCE [LARGE SCALE GENOMIC DNA]</scope>
    <source>
        <strain evidence="6 7">KR</strain>
    </source>
</reference>
<evidence type="ECO:0000256" key="1">
    <source>
        <dbReference type="ARBA" id="ARBA00022448"/>
    </source>
</evidence>
<dbReference type="InterPro" id="IPR015943">
    <property type="entry name" value="WD40/YVTN_repeat-like_dom_sf"/>
</dbReference>